<keyword evidence="1" id="KW-1133">Transmembrane helix</keyword>
<dbReference type="Pfam" id="PF09548">
    <property type="entry name" value="Spore_III_AB"/>
    <property type="match status" value="1"/>
</dbReference>
<organism evidence="2 3">
    <name type="scientific">Anaerotignum faecicola</name>
    <dbReference type="NCBI Taxonomy" id="2358141"/>
    <lineage>
        <taxon>Bacteria</taxon>
        <taxon>Bacillati</taxon>
        <taxon>Bacillota</taxon>
        <taxon>Clostridia</taxon>
        <taxon>Lachnospirales</taxon>
        <taxon>Anaerotignaceae</taxon>
        <taxon>Anaerotignum</taxon>
    </lineage>
</organism>
<reference evidence="2 3" key="1">
    <citation type="submission" date="2018-10" db="EMBL/GenBank/DDBJ databases">
        <title>Draft Genome Sequence of Anaerotignum sp. KCTC 15736.</title>
        <authorList>
            <person name="Choi S.H."/>
            <person name="Kim J.S."/>
            <person name="Kang S.W."/>
            <person name="Lee J.S."/>
            <person name="Park S.H."/>
        </authorList>
    </citation>
    <scope>NUCLEOTIDE SEQUENCE [LARGE SCALE GENOMIC DNA]</scope>
    <source>
        <strain evidence="2 3">KCTC 15736</strain>
    </source>
</reference>
<evidence type="ECO:0000256" key="1">
    <source>
        <dbReference type="SAM" id="Phobius"/>
    </source>
</evidence>
<keyword evidence="1" id="KW-0472">Membrane</keyword>
<comment type="caution">
    <text evidence="2">The sequence shown here is derived from an EMBL/GenBank/DDBJ whole genome shotgun (WGS) entry which is preliminary data.</text>
</comment>
<evidence type="ECO:0000313" key="2">
    <source>
        <dbReference type="EMBL" id="GCB30105.1"/>
    </source>
</evidence>
<sequence>MRLLGSVLVLGATLWFGAYFAAKEKYRLQELAELERAILLLQSQIAYLSAPLTEVLESISWKAEGVIGEIFAQAAAVMAERERASAEEIWTEAWSKKRNQIFLTAEDLDMVLSFGKTLGYLDKAQQEGSICLLLRYLEEALAQGRKRLEKNGRLYYGIGGLSGLLIIVTLL</sequence>
<feature type="transmembrane region" description="Helical" evidence="1">
    <location>
        <begin position="6"/>
        <end position="22"/>
    </location>
</feature>
<protein>
    <recommendedName>
        <fullName evidence="4">Stage III sporulation protein AB</fullName>
    </recommendedName>
</protein>
<keyword evidence="3" id="KW-1185">Reference proteome</keyword>
<dbReference type="PIRSF" id="PIRSF021435">
    <property type="entry name" value="SpoIIIAB"/>
    <property type="match status" value="1"/>
</dbReference>
<dbReference type="EMBL" id="BHVZ01000010">
    <property type="protein sequence ID" value="GCB30105.1"/>
    <property type="molecule type" value="Genomic_DNA"/>
</dbReference>
<name>A0A401LFG3_9FIRM</name>
<feature type="transmembrane region" description="Helical" evidence="1">
    <location>
        <begin position="154"/>
        <end position="170"/>
    </location>
</feature>
<proteinExistence type="predicted"/>
<gene>
    <name evidence="2" type="ORF">KGMB03357_17660</name>
</gene>
<evidence type="ECO:0000313" key="3">
    <source>
        <dbReference type="Proteomes" id="UP000287361"/>
    </source>
</evidence>
<dbReference type="AlphaFoldDB" id="A0A401LFG3"/>
<evidence type="ECO:0008006" key="4">
    <source>
        <dbReference type="Google" id="ProtNLM"/>
    </source>
</evidence>
<dbReference type="Proteomes" id="UP000287361">
    <property type="component" value="Unassembled WGS sequence"/>
</dbReference>
<keyword evidence="1" id="KW-0812">Transmembrane</keyword>
<dbReference type="InterPro" id="IPR014198">
    <property type="entry name" value="Spore_III_AB"/>
</dbReference>
<accession>A0A401LFG3</accession>